<dbReference type="InterPro" id="IPR031316">
    <property type="entry name" value="FlgM_C"/>
</dbReference>
<evidence type="ECO:0000256" key="6">
    <source>
        <dbReference type="ARBA" id="ARBA00023163"/>
    </source>
</evidence>
<keyword evidence="8" id="KW-0969">Cilium</keyword>
<dbReference type="RefSeq" id="WP_336587038.1">
    <property type="nucleotide sequence ID" value="NZ_JBBAXC010000008.1"/>
</dbReference>
<name>A0ABU8HE06_9BACI</name>
<keyword evidence="5" id="KW-0805">Transcription regulation</keyword>
<reference evidence="8 9" key="1">
    <citation type="journal article" date="2018" name="J. Microbiol.">
        <title>Bacillus spongiae sp. nov., isolated from sponge of Jeju Island.</title>
        <authorList>
            <person name="Lee G.E."/>
            <person name="Im W.T."/>
            <person name="Park J.S."/>
        </authorList>
    </citation>
    <scope>NUCLEOTIDE SEQUENCE [LARGE SCALE GENOMIC DNA]</scope>
    <source>
        <strain evidence="8 9">135PIL107-10</strain>
    </source>
</reference>
<feature type="domain" description="Anti-sigma-28 factor FlgM C-terminal" evidence="7">
    <location>
        <begin position="32"/>
        <end position="81"/>
    </location>
</feature>
<accession>A0ABU8HE06</accession>
<evidence type="ECO:0000313" key="8">
    <source>
        <dbReference type="EMBL" id="MEI5907599.1"/>
    </source>
</evidence>
<organism evidence="8 9">
    <name type="scientific">Bacillus spongiae</name>
    <dbReference type="NCBI Taxonomy" id="2683610"/>
    <lineage>
        <taxon>Bacteria</taxon>
        <taxon>Bacillati</taxon>
        <taxon>Bacillota</taxon>
        <taxon>Bacilli</taxon>
        <taxon>Bacillales</taxon>
        <taxon>Bacillaceae</taxon>
        <taxon>Bacillus</taxon>
    </lineage>
</organism>
<evidence type="ECO:0000256" key="1">
    <source>
        <dbReference type="ARBA" id="ARBA00005322"/>
    </source>
</evidence>
<evidence type="ECO:0000256" key="5">
    <source>
        <dbReference type="ARBA" id="ARBA00023015"/>
    </source>
</evidence>
<evidence type="ECO:0000256" key="2">
    <source>
        <dbReference type="ARBA" id="ARBA00017823"/>
    </source>
</evidence>
<evidence type="ECO:0000313" key="9">
    <source>
        <dbReference type="Proteomes" id="UP001312865"/>
    </source>
</evidence>
<dbReference type="InterPro" id="IPR007412">
    <property type="entry name" value="FlgM"/>
</dbReference>
<dbReference type="Proteomes" id="UP001312865">
    <property type="component" value="Unassembled WGS sequence"/>
</dbReference>
<keyword evidence="8" id="KW-0282">Flagellum</keyword>
<protein>
    <recommendedName>
        <fullName evidence="2">Negative regulator of flagellin synthesis</fullName>
    </recommendedName>
</protein>
<dbReference type="SUPFAM" id="SSF101498">
    <property type="entry name" value="Anti-sigma factor FlgM"/>
    <property type="match status" value="1"/>
</dbReference>
<comment type="caution">
    <text evidence="8">The sequence shown here is derived from an EMBL/GenBank/DDBJ whole genome shotgun (WGS) entry which is preliminary data.</text>
</comment>
<comment type="similarity">
    <text evidence="1">Belongs to the FlgM family.</text>
</comment>
<proteinExistence type="inferred from homology"/>
<gene>
    <name evidence="8" type="primary">flgM</name>
    <name evidence="8" type="ORF">WAK64_11085</name>
</gene>
<dbReference type="NCBIfam" id="TIGR03824">
    <property type="entry name" value="FlgM_jcvi"/>
    <property type="match status" value="1"/>
</dbReference>
<evidence type="ECO:0000259" key="7">
    <source>
        <dbReference type="Pfam" id="PF04316"/>
    </source>
</evidence>
<dbReference type="EMBL" id="JBBAXC010000008">
    <property type="protein sequence ID" value="MEI5907599.1"/>
    <property type="molecule type" value="Genomic_DNA"/>
</dbReference>
<sequence length="86" mass="9872">MKINPNRIHGVNPYQNQLNKVGKADLKQHREDKVEISSTALEMNAATKSSKDRDMKIMQLKNQVESGQYKLDARSIAESIIKYQKK</sequence>
<keyword evidence="4" id="KW-1005">Bacterial flagellum biogenesis</keyword>
<keyword evidence="8" id="KW-0966">Cell projection</keyword>
<keyword evidence="3" id="KW-0678">Repressor</keyword>
<dbReference type="InterPro" id="IPR035890">
    <property type="entry name" value="Anti-sigma-28_factor_FlgM_sf"/>
</dbReference>
<dbReference type="Pfam" id="PF04316">
    <property type="entry name" value="FlgM"/>
    <property type="match status" value="1"/>
</dbReference>
<evidence type="ECO:0000256" key="3">
    <source>
        <dbReference type="ARBA" id="ARBA00022491"/>
    </source>
</evidence>
<keyword evidence="6" id="KW-0804">Transcription</keyword>
<evidence type="ECO:0000256" key="4">
    <source>
        <dbReference type="ARBA" id="ARBA00022795"/>
    </source>
</evidence>
<keyword evidence="9" id="KW-1185">Reference proteome</keyword>